<feature type="transmembrane region" description="Helical" evidence="1">
    <location>
        <begin position="154"/>
        <end position="176"/>
    </location>
</feature>
<keyword evidence="1" id="KW-1133">Transmembrane helix</keyword>
<dbReference type="Pfam" id="PF04307">
    <property type="entry name" value="YdjM"/>
    <property type="match status" value="1"/>
</dbReference>
<evidence type="ECO:0000313" key="3">
    <source>
        <dbReference type="Proteomes" id="UP001320972"/>
    </source>
</evidence>
<dbReference type="GO" id="GO:0016787">
    <property type="term" value="F:hydrolase activity"/>
    <property type="evidence" value="ECO:0007669"/>
    <property type="project" value="UniProtKB-KW"/>
</dbReference>
<protein>
    <submittedName>
        <fullName evidence="2">Metal-dependent hydrolase</fullName>
    </submittedName>
</protein>
<feature type="transmembrane region" description="Helical" evidence="1">
    <location>
        <begin position="59"/>
        <end position="78"/>
    </location>
</feature>
<comment type="caution">
    <text evidence="2">The sequence shown here is derived from an EMBL/GenBank/DDBJ whole genome shotgun (WGS) entry which is preliminary data.</text>
</comment>
<keyword evidence="2" id="KW-0378">Hydrolase</keyword>
<sequence>MMPWGHLAVGYLVYTIGTRVWHRRPPTGEATLVLVFGTQLPDLIDKPLQWYFGLYDGRAIGHSLLVVVPLCLATYLFFRRHDRTDLGVAFAVGVLTHILGDAWRAIYLGDIRGRAPYLLWPIWEPPTYSAQNPGDHLDKWLATVRSINFESPSAFVDTLFSLPVVFSVLFFVLWAVDGFPGVGATRRILARLRNDYVASVRDRSR</sequence>
<dbReference type="InterPro" id="IPR007404">
    <property type="entry name" value="YdjM-like"/>
</dbReference>
<gene>
    <name evidence="2" type="ORF">OB955_19340</name>
</gene>
<dbReference type="Proteomes" id="UP001320972">
    <property type="component" value="Unassembled WGS sequence"/>
</dbReference>
<evidence type="ECO:0000313" key="2">
    <source>
        <dbReference type="EMBL" id="MCU4974877.1"/>
    </source>
</evidence>
<evidence type="ECO:0000256" key="1">
    <source>
        <dbReference type="SAM" id="Phobius"/>
    </source>
</evidence>
<name>A0ABT2QIY9_9EURY</name>
<dbReference type="EMBL" id="JAOPKB010000014">
    <property type="protein sequence ID" value="MCU4974877.1"/>
    <property type="molecule type" value="Genomic_DNA"/>
</dbReference>
<reference evidence="2 3" key="1">
    <citation type="submission" date="2022-09" db="EMBL/GenBank/DDBJ databases">
        <title>Enrichment on poylsaccharides allowed isolation of novel metabolic and taxonomic groups of Haloarchaea.</title>
        <authorList>
            <person name="Sorokin D.Y."/>
            <person name="Elcheninov A.G."/>
            <person name="Khizhniak T.V."/>
            <person name="Kolganova T.V."/>
            <person name="Kublanov I.V."/>
        </authorList>
    </citation>
    <scope>NUCLEOTIDE SEQUENCE [LARGE SCALE GENOMIC DNA]</scope>
    <source>
        <strain evidence="2 3">AArc-m2/3/4</strain>
    </source>
</reference>
<keyword evidence="1" id="KW-0812">Transmembrane</keyword>
<dbReference type="RefSeq" id="WP_338008791.1">
    <property type="nucleotide sequence ID" value="NZ_JAOPKB010000014.1"/>
</dbReference>
<keyword evidence="3" id="KW-1185">Reference proteome</keyword>
<accession>A0ABT2QIY9</accession>
<proteinExistence type="predicted"/>
<organism evidence="2 3">
    <name type="scientific">Natronoglomus mannanivorans</name>
    <dbReference type="NCBI Taxonomy" id="2979990"/>
    <lineage>
        <taxon>Archaea</taxon>
        <taxon>Methanobacteriati</taxon>
        <taxon>Methanobacteriota</taxon>
        <taxon>Stenosarchaea group</taxon>
        <taxon>Halobacteria</taxon>
        <taxon>Halobacteriales</taxon>
        <taxon>Natrialbaceae</taxon>
        <taxon>Natronoglomus</taxon>
    </lineage>
</organism>
<keyword evidence="1" id="KW-0472">Membrane</keyword>